<keyword evidence="2" id="KW-1185">Reference proteome</keyword>
<dbReference type="EMBL" id="BLLF01000558">
    <property type="protein sequence ID" value="GFH12954.1"/>
    <property type="molecule type" value="Genomic_DNA"/>
</dbReference>
<dbReference type="Proteomes" id="UP000485058">
    <property type="component" value="Unassembled WGS sequence"/>
</dbReference>
<proteinExistence type="predicted"/>
<evidence type="ECO:0000313" key="1">
    <source>
        <dbReference type="EMBL" id="GFH12954.1"/>
    </source>
</evidence>
<evidence type="ECO:0000313" key="2">
    <source>
        <dbReference type="Proteomes" id="UP000485058"/>
    </source>
</evidence>
<comment type="caution">
    <text evidence="1">The sequence shown here is derived from an EMBL/GenBank/DDBJ whole genome shotgun (WGS) entry which is preliminary data.</text>
</comment>
<feature type="non-terminal residue" evidence="1">
    <location>
        <position position="96"/>
    </location>
</feature>
<organism evidence="1 2">
    <name type="scientific">Haematococcus lacustris</name>
    <name type="common">Green alga</name>
    <name type="synonym">Haematococcus pluvialis</name>
    <dbReference type="NCBI Taxonomy" id="44745"/>
    <lineage>
        <taxon>Eukaryota</taxon>
        <taxon>Viridiplantae</taxon>
        <taxon>Chlorophyta</taxon>
        <taxon>core chlorophytes</taxon>
        <taxon>Chlorophyceae</taxon>
        <taxon>CS clade</taxon>
        <taxon>Chlamydomonadales</taxon>
        <taxon>Haematococcaceae</taxon>
        <taxon>Haematococcus</taxon>
    </lineage>
</organism>
<dbReference type="AlphaFoldDB" id="A0A699Z1Q2"/>
<sequence length="96" mass="10171">MLLYVALMVALATLTWLYGARLCVGLLLFIAKKSGVHISAASATWSRVHRLVITTTKFRVSRVEVEDLAVQLSGSVLGSLLGLLGGSGCGTHLMIS</sequence>
<feature type="non-terminal residue" evidence="1">
    <location>
        <position position="1"/>
    </location>
</feature>
<protein>
    <submittedName>
        <fullName evidence="1">Uncharacterized protein</fullName>
    </submittedName>
</protein>
<name>A0A699Z1Q2_HAELA</name>
<reference evidence="1 2" key="1">
    <citation type="submission" date="2020-02" db="EMBL/GenBank/DDBJ databases">
        <title>Draft genome sequence of Haematococcus lacustris strain NIES-144.</title>
        <authorList>
            <person name="Morimoto D."/>
            <person name="Nakagawa S."/>
            <person name="Yoshida T."/>
            <person name="Sawayama S."/>
        </authorList>
    </citation>
    <scope>NUCLEOTIDE SEQUENCE [LARGE SCALE GENOMIC DNA]</scope>
    <source>
        <strain evidence="1 2">NIES-144</strain>
    </source>
</reference>
<gene>
    <name evidence="1" type="ORF">HaLaN_08740</name>
</gene>
<accession>A0A699Z1Q2</accession>